<dbReference type="InterPro" id="IPR036412">
    <property type="entry name" value="HAD-like_sf"/>
</dbReference>
<dbReference type="InterPro" id="IPR023214">
    <property type="entry name" value="HAD_sf"/>
</dbReference>
<accession>A0A699GDZ3</accession>
<feature type="signal peptide" evidence="5">
    <location>
        <begin position="1"/>
        <end position="20"/>
    </location>
</feature>
<name>A0A699GDZ3_TANCI</name>
<evidence type="ECO:0000259" key="6">
    <source>
        <dbReference type="PROSITE" id="PS51123"/>
    </source>
</evidence>
<evidence type="ECO:0000256" key="2">
    <source>
        <dbReference type="ARBA" id="ARBA00023136"/>
    </source>
</evidence>
<proteinExistence type="predicted"/>
<dbReference type="Pfam" id="PF00691">
    <property type="entry name" value="OmpA"/>
    <property type="match status" value="1"/>
</dbReference>
<dbReference type="Gene3D" id="3.30.1330.60">
    <property type="entry name" value="OmpA-like domain"/>
    <property type="match status" value="1"/>
</dbReference>
<organism evidence="7">
    <name type="scientific">Tanacetum cinerariifolium</name>
    <name type="common">Dalmatian daisy</name>
    <name type="synonym">Chrysanthemum cinerariifolium</name>
    <dbReference type="NCBI Taxonomy" id="118510"/>
    <lineage>
        <taxon>Eukaryota</taxon>
        <taxon>Viridiplantae</taxon>
        <taxon>Streptophyta</taxon>
        <taxon>Embryophyta</taxon>
        <taxon>Tracheophyta</taxon>
        <taxon>Spermatophyta</taxon>
        <taxon>Magnoliopsida</taxon>
        <taxon>eudicotyledons</taxon>
        <taxon>Gunneridae</taxon>
        <taxon>Pentapetalae</taxon>
        <taxon>asterids</taxon>
        <taxon>campanulids</taxon>
        <taxon>Asterales</taxon>
        <taxon>Asteraceae</taxon>
        <taxon>Asteroideae</taxon>
        <taxon>Anthemideae</taxon>
        <taxon>Anthemidinae</taxon>
        <taxon>Tanacetum</taxon>
    </lineage>
</organism>
<feature type="region of interest" description="Disordered" evidence="4">
    <location>
        <begin position="575"/>
        <end position="595"/>
    </location>
</feature>
<feature type="compositionally biased region" description="Basic and acidic residues" evidence="4">
    <location>
        <begin position="269"/>
        <end position="293"/>
    </location>
</feature>
<feature type="region of interest" description="Disordered" evidence="4">
    <location>
        <begin position="251"/>
        <end position="387"/>
    </location>
</feature>
<dbReference type="NCBIfam" id="NF045787">
    <property type="entry name" value="OmpABordt"/>
    <property type="match status" value="1"/>
</dbReference>
<evidence type="ECO:0000256" key="4">
    <source>
        <dbReference type="SAM" id="MobiDB-lite"/>
    </source>
</evidence>
<evidence type="ECO:0000256" key="3">
    <source>
        <dbReference type="ARBA" id="ARBA00023237"/>
    </source>
</evidence>
<feature type="domain" description="OmpA-like" evidence="6">
    <location>
        <begin position="118"/>
        <end position="235"/>
    </location>
</feature>
<dbReference type="InterPro" id="IPR050330">
    <property type="entry name" value="Bact_OuterMem_StrucFunc"/>
</dbReference>
<dbReference type="AlphaFoldDB" id="A0A699GDZ3"/>
<evidence type="ECO:0000256" key="1">
    <source>
        <dbReference type="ARBA" id="ARBA00004442"/>
    </source>
</evidence>
<keyword evidence="5" id="KW-0732">Signal</keyword>
<dbReference type="InterPro" id="IPR006665">
    <property type="entry name" value="OmpA-like"/>
</dbReference>
<gene>
    <name evidence="7" type="ORF">Tci_000018</name>
</gene>
<keyword evidence="2" id="KW-0472">Membrane</keyword>
<dbReference type="SUPFAM" id="SSF56784">
    <property type="entry name" value="HAD-like"/>
    <property type="match status" value="1"/>
</dbReference>
<feature type="compositionally biased region" description="Basic residues" evidence="4">
    <location>
        <begin position="343"/>
        <end position="365"/>
    </location>
</feature>
<sequence length="628" mass="67056">MKKLISMLAVSAAFAGSAFAQTAPTAPPYAPVTQDIKAATPKSAYVQDARGVIVRDPFGLCWRTGYWTPADAVPGCDLPLCVEPEKLENGKCVAPPPPVAPAPAPVQPAPAPKPVPVPTAQKVSFAADAFFDFDKSVLKPEGKSKLDEVTSKLGDINLEVIIAVGHTDSVGTDEYNQKLSVRRAEAVKAYIISKGVDATRVYTEGKGEKQPVADNKTAEGRAKNRRVEIEVVGTSKTAKIFRPGPPLVGPHFRVPSAARNQSVAPGVDQRARAAGRQEGDRHRLRRWHPERIDGAQGRRRHRHRPRRKSPESGRPAQPGVRRASALQADCRRRHGRPGAGPVRRGHLHGNARARTGPRRHRARRGHAGETGRSRVLLHAQPQSQGLPVCHHRRRIRAAHAAQGHARLRQVHHAVRTGAVPSITWSPPPARWPDMTTTLAAPRAILFDLDGTLADTAPDLAAAVNLLRTARDLPPTEYELLRPTASAGARGMIGHTVRWRTGAAGRHRGGRRRVGRGHQQARALYRSAAAADRPGPRRLRHLGRHHGPSETASGAAAGSGRAPGLATAAMLVRGRRPARYPGGPGGRHAHHRGRLGVLRPGGTAAMAGRCRAGPAAAFAGPAASSAGGR</sequence>
<dbReference type="InterPro" id="IPR036737">
    <property type="entry name" value="OmpA-like_sf"/>
</dbReference>
<dbReference type="GO" id="GO:0016020">
    <property type="term" value="C:membrane"/>
    <property type="evidence" value="ECO:0007669"/>
    <property type="project" value="InterPro"/>
</dbReference>
<comment type="subcellular location">
    <subcellularLocation>
        <location evidence="1">Cell outer membrane</location>
    </subcellularLocation>
</comment>
<protein>
    <recommendedName>
        <fullName evidence="6">OmpA-like domain-containing protein</fullName>
    </recommendedName>
</protein>
<comment type="caution">
    <text evidence="7">The sequence shown here is derived from an EMBL/GenBank/DDBJ whole genome shotgun (WGS) entry which is preliminary data.</text>
</comment>
<evidence type="ECO:0000313" key="7">
    <source>
        <dbReference type="EMBL" id="GEU28040.1"/>
    </source>
</evidence>
<dbReference type="PANTHER" id="PTHR30329:SF21">
    <property type="entry name" value="LIPOPROTEIN YIAD-RELATED"/>
    <property type="match status" value="1"/>
</dbReference>
<dbReference type="PROSITE" id="PS51123">
    <property type="entry name" value="OMPA_2"/>
    <property type="match status" value="1"/>
</dbReference>
<dbReference type="Gene3D" id="3.40.50.1000">
    <property type="entry name" value="HAD superfamily/HAD-like"/>
    <property type="match status" value="1"/>
</dbReference>
<dbReference type="SUPFAM" id="SSF103088">
    <property type="entry name" value="OmpA-like"/>
    <property type="match status" value="1"/>
</dbReference>
<dbReference type="Gene3D" id="1.10.150.240">
    <property type="entry name" value="Putative phosphatase, domain 2"/>
    <property type="match status" value="1"/>
</dbReference>
<feature type="compositionally biased region" description="Low complexity" evidence="4">
    <location>
        <begin position="548"/>
        <end position="560"/>
    </location>
</feature>
<feature type="chain" id="PRO_5025460844" description="OmpA-like domain-containing protein" evidence="5">
    <location>
        <begin position="21"/>
        <end position="628"/>
    </location>
</feature>
<dbReference type="InterPro" id="IPR023198">
    <property type="entry name" value="PGP-like_dom2"/>
</dbReference>
<dbReference type="CDD" id="cd07185">
    <property type="entry name" value="OmpA_C-like"/>
    <property type="match status" value="1"/>
</dbReference>
<dbReference type="EMBL" id="BKCJ010000001">
    <property type="protein sequence ID" value="GEU28040.1"/>
    <property type="molecule type" value="Genomic_DNA"/>
</dbReference>
<evidence type="ECO:0000256" key="5">
    <source>
        <dbReference type="SAM" id="SignalP"/>
    </source>
</evidence>
<feature type="compositionally biased region" description="Basic residues" evidence="4">
    <location>
        <begin position="297"/>
        <end position="307"/>
    </location>
</feature>
<dbReference type="InterPro" id="IPR006664">
    <property type="entry name" value="OMP_bac"/>
</dbReference>
<dbReference type="PRINTS" id="PR01021">
    <property type="entry name" value="OMPADOMAIN"/>
</dbReference>
<feature type="region of interest" description="Disordered" evidence="4">
    <location>
        <begin position="526"/>
        <end position="560"/>
    </location>
</feature>
<keyword evidence="3" id="KW-0998">Cell outer membrane</keyword>
<reference evidence="7" key="1">
    <citation type="journal article" date="2019" name="Sci. Rep.">
        <title>Draft genome of Tanacetum cinerariifolium, the natural source of mosquito coil.</title>
        <authorList>
            <person name="Yamashiro T."/>
            <person name="Shiraishi A."/>
            <person name="Satake H."/>
            <person name="Nakayama K."/>
        </authorList>
    </citation>
    <scope>NUCLEOTIDE SEQUENCE</scope>
</reference>
<feature type="compositionally biased region" description="Basic residues" evidence="4">
    <location>
        <begin position="535"/>
        <end position="545"/>
    </location>
</feature>
<dbReference type="PANTHER" id="PTHR30329">
    <property type="entry name" value="STATOR ELEMENT OF FLAGELLAR MOTOR COMPLEX"/>
    <property type="match status" value="1"/>
</dbReference>